<dbReference type="CDD" id="cd06170">
    <property type="entry name" value="LuxR_C_like"/>
    <property type="match status" value="1"/>
</dbReference>
<dbReference type="GO" id="GO:0004016">
    <property type="term" value="F:adenylate cyclase activity"/>
    <property type="evidence" value="ECO:0007669"/>
    <property type="project" value="TreeGrafter"/>
</dbReference>
<dbReference type="InterPro" id="IPR011990">
    <property type="entry name" value="TPR-like_helical_dom_sf"/>
</dbReference>
<dbReference type="Proteomes" id="UP000255355">
    <property type="component" value="Unassembled WGS sequence"/>
</dbReference>
<dbReference type="EMBL" id="QQAZ01000013">
    <property type="protein sequence ID" value="RDI45245.1"/>
    <property type="molecule type" value="Genomic_DNA"/>
</dbReference>
<comment type="caution">
    <text evidence="4">The sequence shown here is derived from an EMBL/GenBank/DDBJ whole genome shotgun (WGS) entry which is preliminary data.</text>
</comment>
<dbReference type="OrthoDB" id="134933at2"/>
<dbReference type="GO" id="GO:0005737">
    <property type="term" value="C:cytoplasm"/>
    <property type="evidence" value="ECO:0007669"/>
    <property type="project" value="TreeGrafter"/>
</dbReference>
<gene>
    <name evidence="4" type="ORF">DFR68_11314</name>
</gene>
<dbReference type="SMART" id="SM00421">
    <property type="entry name" value="HTH_LUXR"/>
    <property type="match status" value="1"/>
</dbReference>
<evidence type="ECO:0000256" key="1">
    <source>
        <dbReference type="ARBA" id="ARBA00022741"/>
    </source>
</evidence>
<dbReference type="Gene3D" id="1.25.40.10">
    <property type="entry name" value="Tetratricopeptide repeat domain"/>
    <property type="match status" value="1"/>
</dbReference>
<name>A0A370GNE7_9NOCA</name>
<evidence type="ECO:0000313" key="5">
    <source>
        <dbReference type="Proteomes" id="UP000255355"/>
    </source>
</evidence>
<reference evidence="4 5" key="1">
    <citation type="submission" date="2018-07" db="EMBL/GenBank/DDBJ databases">
        <title>Genomic Encyclopedia of Type Strains, Phase IV (KMG-IV): sequencing the most valuable type-strain genomes for metagenomic binning, comparative biology and taxonomic classification.</title>
        <authorList>
            <person name="Goeker M."/>
        </authorList>
    </citation>
    <scope>NUCLEOTIDE SEQUENCE [LARGE SCALE GENOMIC DNA]</scope>
    <source>
        <strain evidence="4 5">DSM 44952</strain>
    </source>
</reference>
<protein>
    <submittedName>
        <fullName evidence="4">Regulatory LuxR family protein</fullName>
    </submittedName>
</protein>
<dbReference type="SUPFAM" id="SSF52540">
    <property type="entry name" value="P-loop containing nucleoside triphosphate hydrolases"/>
    <property type="match status" value="1"/>
</dbReference>
<keyword evidence="1" id="KW-0547">Nucleotide-binding</keyword>
<evidence type="ECO:0000256" key="2">
    <source>
        <dbReference type="ARBA" id="ARBA00022840"/>
    </source>
</evidence>
<dbReference type="PANTHER" id="PTHR16305">
    <property type="entry name" value="TESTICULAR SOLUBLE ADENYLYL CYCLASE"/>
    <property type="match status" value="1"/>
</dbReference>
<dbReference type="GO" id="GO:0005524">
    <property type="term" value="F:ATP binding"/>
    <property type="evidence" value="ECO:0007669"/>
    <property type="project" value="UniProtKB-KW"/>
</dbReference>
<dbReference type="PROSITE" id="PS50043">
    <property type="entry name" value="HTH_LUXR_2"/>
    <property type="match status" value="1"/>
</dbReference>
<dbReference type="InterPro" id="IPR000792">
    <property type="entry name" value="Tscrpt_reg_LuxR_C"/>
</dbReference>
<dbReference type="InterPro" id="IPR041664">
    <property type="entry name" value="AAA_16"/>
</dbReference>
<dbReference type="RefSeq" id="WP_068019843.1">
    <property type="nucleotide sequence ID" value="NZ_QQAZ01000013.1"/>
</dbReference>
<dbReference type="SUPFAM" id="SSF48452">
    <property type="entry name" value="TPR-like"/>
    <property type="match status" value="1"/>
</dbReference>
<dbReference type="GO" id="GO:0006355">
    <property type="term" value="P:regulation of DNA-templated transcription"/>
    <property type="evidence" value="ECO:0007669"/>
    <property type="project" value="InterPro"/>
</dbReference>
<dbReference type="PRINTS" id="PR00038">
    <property type="entry name" value="HTHLUXR"/>
</dbReference>
<accession>A0A370GNE7</accession>
<dbReference type="Pfam" id="PF00196">
    <property type="entry name" value="GerE"/>
    <property type="match status" value="1"/>
</dbReference>
<dbReference type="PANTHER" id="PTHR16305:SF35">
    <property type="entry name" value="TRANSCRIPTIONAL ACTIVATOR DOMAIN"/>
    <property type="match status" value="1"/>
</dbReference>
<evidence type="ECO:0000259" key="3">
    <source>
        <dbReference type="PROSITE" id="PS50043"/>
    </source>
</evidence>
<organism evidence="4 5">
    <name type="scientific">Nocardia mexicana</name>
    <dbReference type="NCBI Taxonomy" id="279262"/>
    <lineage>
        <taxon>Bacteria</taxon>
        <taxon>Bacillati</taxon>
        <taxon>Actinomycetota</taxon>
        <taxon>Actinomycetes</taxon>
        <taxon>Mycobacteriales</taxon>
        <taxon>Nocardiaceae</taxon>
        <taxon>Nocardia</taxon>
    </lineage>
</organism>
<evidence type="ECO:0000313" key="4">
    <source>
        <dbReference type="EMBL" id="RDI45245.1"/>
    </source>
</evidence>
<dbReference type="SUPFAM" id="SSF46894">
    <property type="entry name" value="C-terminal effector domain of the bipartite response regulators"/>
    <property type="match status" value="1"/>
</dbReference>
<dbReference type="STRING" id="1210089.GCA_001613165_03038"/>
<dbReference type="AlphaFoldDB" id="A0A370GNE7"/>
<dbReference type="InterPro" id="IPR036388">
    <property type="entry name" value="WH-like_DNA-bd_sf"/>
</dbReference>
<dbReference type="InterPro" id="IPR016032">
    <property type="entry name" value="Sig_transdc_resp-reg_C-effctor"/>
</dbReference>
<dbReference type="InterPro" id="IPR027417">
    <property type="entry name" value="P-loop_NTPase"/>
</dbReference>
<dbReference type="Gene3D" id="1.10.10.10">
    <property type="entry name" value="Winged helix-like DNA-binding domain superfamily/Winged helix DNA-binding domain"/>
    <property type="match status" value="1"/>
</dbReference>
<sequence>MLLGRDRELRAIRKLIDDARGGDAGIMALRAEAGMGKTAFLDAARDMADGMTVLECSGVEFESGLAFSGLHQLLLPILDAVDLLPDGQSVALRNGLGLADGNSTDLAVCAATLSLLALASEQRPLLILVDDVQWLDGSSREALMFTARRLLADPIAMLLAVRDPSEVDTSFLPELRLGGLDRADAARLLDQAGWESSDIVRDALIEATTGNPLALIELSRTGASGQLALDLMLRGTVPLSLRLQEAFVRRVDLLPADSRLLALVVAAEASADTGLLLRAAARLGVPDAALAPIEESGTVRVVGPHVTASHPLIRSAVYQRASFHDRARVHAALAAELAERGDRLRSAHHRVLAADAPDDALAAELEQLGDEVIRRGGAAAAAQTMQWAAQLSSDADDARRRRTEAAYAAWRSGQADMARSIIDQIGRDHADSTDVVAARLGRLHGLIETDDGDPVLAYAQLFRSGDVMATVLPDEAMWLLFLAVDAASISGDLEGQLAAARRMVALDIEEALRTAGGGLLAVVAGTSAPETTDPHRVFAAIRGVLPFGDPRPQMLAMAIGTLGYDWRPAREFGIELCKELRALGMTNVLTIILNWVADIEYHIGLWHQGVSHAEESARLAQHCGQRSRRATALGLLARFAAVMGDEHGCLEHVEQTMALASPLGNRTATALAQWSRGLNDLARRNPDAAVESLLRVAAADSPHSNQLTARAAMADLMEAAYYCGGDERVRTAFEDFERWAAASEIPWVTVQLDRCRTFAHWEFDEEHARRVLDDPAIGHLPFEHARAHLTYGGWLRRNRRPVEAREHLRTATELFGSVGATVWRANAVTELRAAGGSAEPPASDVSMLTPQELHVAHLAAKGFSNKEIAAEMFISPRTVGYHLYKIFPKLGIASRSDLRRIGSFARDVPLAERP</sequence>
<feature type="domain" description="HTH luxR-type" evidence="3">
    <location>
        <begin position="841"/>
        <end position="906"/>
    </location>
</feature>
<dbReference type="Pfam" id="PF13191">
    <property type="entry name" value="AAA_16"/>
    <property type="match status" value="1"/>
</dbReference>
<proteinExistence type="predicted"/>
<keyword evidence="5" id="KW-1185">Reference proteome</keyword>
<keyword evidence="2" id="KW-0067">ATP-binding</keyword>
<dbReference type="GO" id="GO:0003677">
    <property type="term" value="F:DNA binding"/>
    <property type="evidence" value="ECO:0007669"/>
    <property type="project" value="InterPro"/>
</dbReference>